<dbReference type="InterPro" id="IPR001680">
    <property type="entry name" value="WD40_rpt"/>
</dbReference>
<dbReference type="Gene3D" id="2.130.10.10">
    <property type="entry name" value="YVTN repeat-like/Quinoprotein amine dehydrogenase"/>
    <property type="match status" value="1"/>
</dbReference>
<dbReference type="Proteomes" id="UP000824120">
    <property type="component" value="Chromosome 11"/>
</dbReference>
<name>A0A9J5WRN2_SOLCO</name>
<evidence type="ECO:0000313" key="4">
    <source>
        <dbReference type="Proteomes" id="UP000824120"/>
    </source>
</evidence>
<feature type="compositionally biased region" description="Acidic residues" evidence="1">
    <location>
        <begin position="10"/>
        <end position="35"/>
    </location>
</feature>
<dbReference type="InterPro" id="IPR036322">
    <property type="entry name" value="WD40_repeat_dom_sf"/>
</dbReference>
<reference evidence="3 4" key="1">
    <citation type="submission" date="2020-09" db="EMBL/GenBank/DDBJ databases">
        <title>De no assembly of potato wild relative species, Solanum commersonii.</title>
        <authorList>
            <person name="Cho K."/>
        </authorList>
    </citation>
    <scope>NUCLEOTIDE SEQUENCE [LARGE SCALE GENOMIC DNA]</scope>
    <source>
        <strain evidence="3">LZ3.2</strain>
        <tissue evidence="3">Leaf</tissue>
    </source>
</reference>
<organism evidence="3 4">
    <name type="scientific">Solanum commersonii</name>
    <name type="common">Commerson's wild potato</name>
    <name type="synonym">Commerson's nightshade</name>
    <dbReference type="NCBI Taxonomy" id="4109"/>
    <lineage>
        <taxon>Eukaryota</taxon>
        <taxon>Viridiplantae</taxon>
        <taxon>Streptophyta</taxon>
        <taxon>Embryophyta</taxon>
        <taxon>Tracheophyta</taxon>
        <taxon>Spermatophyta</taxon>
        <taxon>Magnoliopsida</taxon>
        <taxon>eudicotyledons</taxon>
        <taxon>Gunneridae</taxon>
        <taxon>Pentapetalae</taxon>
        <taxon>asterids</taxon>
        <taxon>lamiids</taxon>
        <taxon>Solanales</taxon>
        <taxon>Solanaceae</taxon>
        <taxon>Solanoideae</taxon>
        <taxon>Solaneae</taxon>
        <taxon>Solanum</taxon>
    </lineage>
</organism>
<dbReference type="PANTHER" id="PTHR12616">
    <property type="entry name" value="VACUOLAR PROTEIN SORTING VPS41"/>
    <property type="match status" value="1"/>
</dbReference>
<dbReference type="GO" id="GO:0006623">
    <property type="term" value="P:protein targeting to vacuole"/>
    <property type="evidence" value="ECO:0007669"/>
    <property type="project" value="InterPro"/>
</dbReference>
<dbReference type="AlphaFoldDB" id="A0A9J5WRN2"/>
<comment type="caution">
    <text evidence="3">The sequence shown here is derived from an EMBL/GenBank/DDBJ whole genome shotgun (WGS) entry which is preliminary data.</text>
</comment>
<dbReference type="GO" id="GO:0030897">
    <property type="term" value="C:HOPS complex"/>
    <property type="evidence" value="ECO:0007669"/>
    <property type="project" value="TreeGrafter"/>
</dbReference>
<dbReference type="Pfam" id="PF23411">
    <property type="entry name" value="Beta-prop_Vps41"/>
    <property type="match status" value="2"/>
</dbReference>
<dbReference type="InterPro" id="IPR015943">
    <property type="entry name" value="WD40/YVTN_repeat-like_dom_sf"/>
</dbReference>
<feature type="domain" description="Vps41 beta-propeller" evidence="2">
    <location>
        <begin position="154"/>
        <end position="383"/>
    </location>
</feature>
<evidence type="ECO:0000259" key="2">
    <source>
        <dbReference type="Pfam" id="PF23411"/>
    </source>
</evidence>
<feature type="domain" description="Vps41 beta-propeller" evidence="2">
    <location>
        <begin position="39"/>
        <end position="91"/>
    </location>
</feature>
<dbReference type="OrthoDB" id="244107at2759"/>
<protein>
    <recommendedName>
        <fullName evidence="2">Vps41 beta-propeller domain-containing protein</fullName>
    </recommendedName>
</protein>
<dbReference type="InterPro" id="IPR057780">
    <property type="entry name" value="Beta-prop_Vps41"/>
</dbReference>
<dbReference type="InterPro" id="IPR045111">
    <property type="entry name" value="Vps41/Vps8"/>
</dbReference>
<sequence length="420" mass="46973">MSRKLSDNGIDGDDERDEEEEYSDEEEEEGEEDEYEPRLKYQRMGGSVQSLLSSDAATCIAVAERMIALGTYSGAVHILDFLGNQIDVISIAKPIKFLFFRCGLVVNEADSEIMRFHVQIPDTKTLGDFFLMDRVTRYMLLDDRYTRGISQGAHELVKEFAAHTAAVNDLCFDTEGEYIGSCSDDGSVIINSLFTNERMKFEYHRPIKAVALDPDYARKSSRRFVTGGLAGNLYLNAKKWMGYRDQVLHSGEGPVHAVKWRTSLIAWANDAGVKVYDAANDQRITFIERPRGSPHPELLVPHIVWQDDTVLVVGWGTSVKIASIKTNENKGLNGSYKYITMSSLNQVDIVASFQTSYFISGIAPFGDSLVVLAYIPAEEDGEKNFSSTIPSRQVSVFFFLTLDLTDPLDQMSTYFALSGL</sequence>
<evidence type="ECO:0000313" key="3">
    <source>
        <dbReference type="EMBL" id="KAG5577895.1"/>
    </source>
</evidence>
<evidence type="ECO:0000256" key="1">
    <source>
        <dbReference type="SAM" id="MobiDB-lite"/>
    </source>
</evidence>
<dbReference type="GO" id="GO:0005770">
    <property type="term" value="C:late endosome"/>
    <property type="evidence" value="ECO:0007669"/>
    <property type="project" value="TreeGrafter"/>
</dbReference>
<dbReference type="GO" id="GO:0016236">
    <property type="term" value="P:macroautophagy"/>
    <property type="evidence" value="ECO:0007669"/>
    <property type="project" value="TreeGrafter"/>
</dbReference>
<dbReference type="GO" id="GO:0034058">
    <property type="term" value="P:endosomal vesicle fusion"/>
    <property type="evidence" value="ECO:0007669"/>
    <property type="project" value="TreeGrafter"/>
</dbReference>
<dbReference type="EMBL" id="JACXVP010000011">
    <property type="protein sequence ID" value="KAG5577895.1"/>
    <property type="molecule type" value="Genomic_DNA"/>
</dbReference>
<proteinExistence type="predicted"/>
<feature type="region of interest" description="Disordered" evidence="1">
    <location>
        <begin position="1"/>
        <end position="37"/>
    </location>
</feature>
<dbReference type="GO" id="GO:0009267">
    <property type="term" value="P:cellular response to starvation"/>
    <property type="evidence" value="ECO:0007669"/>
    <property type="project" value="TreeGrafter"/>
</dbReference>
<gene>
    <name evidence="3" type="ORF">H5410_058029</name>
</gene>
<dbReference type="SMART" id="SM00320">
    <property type="entry name" value="WD40"/>
    <property type="match status" value="2"/>
</dbReference>
<accession>A0A9J5WRN2</accession>
<keyword evidence="4" id="KW-1185">Reference proteome</keyword>
<dbReference type="SUPFAM" id="SSF50978">
    <property type="entry name" value="WD40 repeat-like"/>
    <property type="match status" value="1"/>
</dbReference>
<dbReference type="PANTHER" id="PTHR12616:SF1">
    <property type="entry name" value="VACUOLAR PROTEIN SORTING-ASSOCIATED PROTEIN 41 HOMOLOG"/>
    <property type="match status" value="1"/>
</dbReference>